<keyword evidence="1" id="KW-0472">Membrane</keyword>
<keyword evidence="1" id="KW-0812">Transmembrane</keyword>
<sequence>MRRFYYIELYKLSKRKDVFWSLLISIFVPLLFGLLVKTGSGILTISGEKFSAIQYAIMMFGFLKTLFFFYFIFIIFTSSTFANELEKGNLSLLLVRSENRSKIILSKVLALLTVLIVFIFFVILSGIISYYIFLYNTKFAINEFLGKEYSRFLYIPLLSIFEIALLIMITMLLSLFFGVYKTNLLSIGLIILMKVLGVHSESSIIN</sequence>
<keyword evidence="1" id="KW-1133">Transmembrane helix</keyword>
<dbReference type="PANTHER" id="PTHR37305:SF1">
    <property type="entry name" value="MEMBRANE PROTEIN"/>
    <property type="match status" value="1"/>
</dbReference>
<dbReference type="EMBL" id="CP060096">
    <property type="protein sequence ID" value="QSZ26624.1"/>
    <property type="molecule type" value="Genomic_DNA"/>
</dbReference>
<dbReference type="KEGG" id="aaut:ACETAC_06830"/>
<evidence type="ECO:0000313" key="2">
    <source>
        <dbReference type="EMBL" id="QSZ26624.1"/>
    </source>
</evidence>
<dbReference type="AlphaFoldDB" id="A0A975AUD5"/>
<gene>
    <name evidence="2" type="ORF">ACETAC_06830</name>
</gene>
<protein>
    <submittedName>
        <fullName evidence="2">ABC transporter permease</fullName>
    </submittedName>
</protein>
<feature type="transmembrane region" description="Helical" evidence="1">
    <location>
        <begin position="184"/>
        <end position="205"/>
    </location>
</feature>
<dbReference type="Pfam" id="PF12730">
    <property type="entry name" value="ABC2_membrane_4"/>
    <property type="match status" value="1"/>
</dbReference>
<dbReference type="RefSeq" id="WP_284679302.1">
    <property type="nucleotide sequence ID" value="NZ_CP060096.1"/>
</dbReference>
<feature type="transmembrane region" description="Helical" evidence="1">
    <location>
        <begin position="20"/>
        <end position="46"/>
    </location>
</feature>
<accession>A0A975AUD5</accession>
<feature type="transmembrane region" description="Helical" evidence="1">
    <location>
        <begin position="108"/>
        <end position="133"/>
    </location>
</feature>
<dbReference type="PANTHER" id="PTHR37305">
    <property type="entry name" value="INTEGRAL MEMBRANE PROTEIN-RELATED"/>
    <property type="match status" value="1"/>
</dbReference>
<dbReference type="Proteomes" id="UP000671913">
    <property type="component" value="Chromosome"/>
</dbReference>
<keyword evidence="3" id="KW-1185">Reference proteome</keyword>
<proteinExistence type="predicted"/>
<feature type="transmembrane region" description="Helical" evidence="1">
    <location>
        <begin position="153"/>
        <end position="177"/>
    </location>
</feature>
<reference evidence="2" key="1">
    <citation type="submission" date="2020-08" db="EMBL/GenBank/DDBJ databases">
        <title>Genomic insights into the carbon and energy metabolism of the first obligate autotrophic acetogenic bacterium Aceticella autotrophica gen. nov., sp. nov.</title>
        <authorList>
            <person name="Toshchakov S.V."/>
            <person name="Elcheninov A.G."/>
            <person name="Kublanov I.V."/>
            <person name="Frolov E.N."/>
            <person name="Lebedinsky A.V."/>
        </authorList>
    </citation>
    <scope>NUCLEOTIDE SEQUENCE</scope>
    <source>
        <strain evidence="2">3443-3Ac</strain>
    </source>
</reference>
<feature type="transmembrane region" description="Helical" evidence="1">
    <location>
        <begin position="52"/>
        <end position="76"/>
    </location>
</feature>
<name>A0A975AUD5_9THEO</name>
<evidence type="ECO:0000256" key="1">
    <source>
        <dbReference type="SAM" id="Phobius"/>
    </source>
</evidence>
<organism evidence="2 3">
    <name type="scientific">Aceticella autotrophica</name>
    <dbReference type="NCBI Taxonomy" id="2755338"/>
    <lineage>
        <taxon>Bacteria</taxon>
        <taxon>Bacillati</taxon>
        <taxon>Bacillota</taxon>
        <taxon>Clostridia</taxon>
        <taxon>Thermoanaerobacterales</taxon>
        <taxon>Thermoanaerobacteraceae</taxon>
        <taxon>Aceticella</taxon>
    </lineage>
</organism>
<evidence type="ECO:0000313" key="3">
    <source>
        <dbReference type="Proteomes" id="UP000671913"/>
    </source>
</evidence>